<name>A0A5R9LDN0_9ENTR</name>
<feature type="transmembrane region" description="Helical" evidence="1">
    <location>
        <begin position="144"/>
        <end position="162"/>
    </location>
</feature>
<dbReference type="InterPro" id="IPR053946">
    <property type="entry name" value="YscD_ppl_3rd"/>
</dbReference>
<dbReference type="Pfam" id="PF21934">
    <property type="entry name" value="Yop-YscD_ppl_3rd"/>
    <property type="match status" value="1"/>
</dbReference>
<evidence type="ECO:0000313" key="5">
    <source>
        <dbReference type="Proteomes" id="UP000307430"/>
    </source>
</evidence>
<keyword evidence="1" id="KW-1133">Transmembrane helix</keyword>
<accession>A0A5R9LDN0</accession>
<dbReference type="InterPro" id="IPR032030">
    <property type="entry name" value="YscD_cytoplasmic_dom"/>
</dbReference>
<comment type="caution">
    <text evidence="4">The sequence shown here is derived from an EMBL/GenBank/DDBJ whole genome shotgun (WGS) entry which is preliminary data.</text>
</comment>
<dbReference type="InterPro" id="IPR008984">
    <property type="entry name" value="SMAD_FHA_dom_sf"/>
</dbReference>
<sequence length="308" mass="33826">MYELRVLTGLHRGAALPLSGQQWCIGAAQDADLALYDPGVKDRHCQLSKTEQGWQALALEGTLNDNEGQHCEALDLQPGTPFALGHIWLCIVSASMPWPGEQEADVEHVEAEEKALPTPAIGEPLEVAPSVVMGKRRLPGWAKVLYLLLGLLLTMMLGSWLLQDSIASPSAPLPPEKPRLASEANARQVIASMLSDRGLGKSVTLSVGNNSLTLSGKLDNDDSQRLDRMLRTFYQRFNVTLQIHNRTSTVSNRLPFNIVQISTGPRANIVTADGQRIFIGDEVDRLRLVAINHDSIEFAGRENIKVKW</sequence>
<keyword evidence="1" id="KW-0812">Transmembrane</keyword>
<evidence type="ECO:0000259" key="3">
    <source>
        <dbReference type="Pfam" id="PF21934"/>
    </source>
</evidence>
<proteinExistence type="predicted"/>
<protein>
    <submittedName>
        <fullName evidence="4">EscD/YscD/HrpQ family type III secretion system inner membrane ring protein</fullName>
    </submittedName>
</protein>
<feature type="domain" description="YscD-like Bon-like" evidence="3">
    <location>
        <begin position="186"/>
        <end position="248"/>
    </location>
</feature>
<dbReference type="InterPro" id="IPR012843">
    <property type="entry name" value="YscD"/>
</dbReference>
<evidence type="ECO:0000259" key="2">
    <source>
        <dbReference type="Pfam" id="PF16697"/>
    </source>
</evidence>
<reference evidence="4 5" key="1">
    <citation type="submission" date="2019-05" db="EMBL/GenBank/DDBJ databases">
        <title>Genome sequence of Klebsiella sp strain TOUT106.</title>
        <authorList>
            <person name="Rahi P."/>
            <person name="Chaudhari D."/>
        </authorList>
    </citation>
    <scope>NUCLEOTIDE SEQUENCE [LARGE SCALE GENOMIC DNA]</scope>
    <source>
        <strain evidence="4 5">TOUT106</strain>
    </source>
</reference>
<organism evidence="4 5">
    <name type="scientific">Klebsiella indica</name>
    <dbReference type="NCBI Taxonomy" id="2582917"/>
    <lineage>
        <taxon>Bacteria</taxon>
        <taxon>Pseudomonadati</taxon>
        <taxon>Pseudomonadota</taxon>
        <taxon>Gammaproteobacteria</taxon>
        <taxon>Enterobacterales</taxon>
        <taxon>Enterobacteriaceae</taxon>
        <taxon>Klebsiella/Raoultella group</taxon>
        <taxon>Klebsiella</taxon>
    </lineage>
</organism>
<dbReference type="AlphaFoldDB" id="A0A5R9LDN0"/>
<keyword evidence="5" id="KW-1185">Reference proteome</keyword>
<dbReference type="Proteomes" id="UP000307430">
    <property type="component" value="Unassembled WGS sequence"/>
</dbReference>
<evidence type="ECO:0000313" key="4">
    <source>
        <dbReference type="EMBL" id="TLV11645.1"/>
    </source>
</evidence>
<feature type="domain" description="YscD cytoplasmic" evidence="2">
    <location>
        <begin position="5"/>
        <end position="94"/>
    </location>
</feature>
<dbReference type="CDD" id="cd00060">
    <property type="entry name" value="FHA"/>
    <property type="match status" value="1"/>
</dbReference>
<evidence type="ECO:0000256" key="1">
    <source>
        <dbReference type="SAM" id="Phobius"/>
    </source>
</evidence>
<dbReference type="EMBL" id="VCHQ01000026">
    <property type="protein sequence ID" value="TLV11645.1"/>
    <property type="molecule type" value="Genomic_DNA"/>
</dbReference>
<dbReference type="NCBIfam" id="TIGR02500">
    <property type="entry name" value="type_III_yscD"/>
    <property type="match status" value="1"/>
</dbReference>
<gene>
    <name evidence="4" type="ORF">FE839_18900</name>
</gene>
<dbReference type="Gene3D" id="2.60.200.20">
    <property type="match status" value="1"/>
</dbReference>
<dbReference type="RefSeq" id="WP_138362311.1">
    <property type="nucleotide sequence ID" value="NZ_VCHQ01000026.1"/>
</dbReference>
<keyword evidence="1" id="KW-0472">Membrane</keyword>
<dbReference type="SUPFAM" id="SSF49879">
    <property type="entry name" value="SMAD/FHA domain"/>
    <property type="match status" value="1"/>
</dbReference>
<dbReference type="Pfam" id="PF16697">
    <property type="entry name" value="Yop-YscD_cpl"/>
    <property type="match status" value="1"/>
</dbReference>